<dbReference type="EMBL" id="BONX01000069">
    <property type="protein sequence ID" value="GIH01383.1"/>
    <property type="molecule type" value="Genomic_DNA"/>
</dbReference>
<protein>
    <submittedName>
        <fullName evidence="1">Uncharacterized protein</fullName>
    </submittedName>
</protein>
<evidence type="ECO:0000313" key="1">
    <source>
        <dbReference type="EMBL" id="GIH01383.1"/>
    </source>
</evidence>
<dbReference type="RefSeq" id="WP_203862644.1">
    <property type="nucleotide sequence ID" value="NZ_BAAAZQ010000039.1"/>
</dbReference>
<sequence>MLVTAAALVGGLLVGAISGSVAGRASTEPTGVAAPPPVPDGFPSGAKRHLPGVKVSVVADGWLVKANSWKCAPNPEAKPSSGGKLVTECEPSKDDLNLRVTIEHDDESHVRTVDAGCDFGPGSNYCKTFFANFADVLLADRPELRKQASEWAGKNVDADASTVIGGIWLNIKLEPHRIQAAPWL</sequence>
<accession>A0ABQ4F3B0</accession>
<comment type="caution">
    <text evidence="1">The sequence shown here is derived from an EMBL/GenBank/DDBJ whole genome shotgun (WGS) entry which is preliminary data.</text>
</comment>
<evidence type="ECO:0000313" key="2">
    <source>
        <dbReference type="Proteomes" id="UP000621500"/>
    </source>
</evidence>
<proteinExistence type="predicted"/>
<name>A0ABQ4F3B0_9ACTN</name>
<dbReference type="Proteomes" id="UP000621500">
    <property type="component" value="Unassembled WGS sequence"/>
</dbReference>
<reference evidence="1 2" key="1">
    <citation type="submission" date="2021-01" db="EMBL/GenBank/DDBJ databases">
        <title>Whole genome shotgun sequence of Plantactinospora mayteni NBRC 109088.</title>
        <authorList>
            <person name="Komaki H."/>
            <person name="Tamura T."/>
        </authorList>
    </citation>
    <scope>NUCLEOTIDE SEQUENCE [LARGE SCALE GENOMIC DNA]</scope>
    <source>
        <strain evidence="1 2">NBRC 109088</strain>
    </source>
</reference>
<keyword evidence="2" id="KW-1185">Reference proteome</keyword>
<organism evidence="1 2">
    <name type="scientific">Plantactinospora mayteni</name>
    <dbReference type="NCBI Taxonomy" id="566021"/>
    <lineage>
        <taxon>Bacteria</taxon>
        <taxon>Bacillati</taxon>
        <taxon>Actinomycetota</taxon>
        <taxon>Actinomycetes</taxon>
        <taxon>Micromonosporales</taxon>
        <taxon>Micromonosporaceae</taxon>
        <taxon>Plantactinospora</taxon>
    </lineage>
</organism>
<gene>
    <name evidence="1" type="ORF">Pma05_79550</name>
</gene>